<evidence type="ECO:0000256" key="1">
    <source>
        <dbReference type="SAM" id="MobiDB-lite"/>
    </source>
</evidence>
<evidence type="ECO:0000313" key="4">
    <source>
        <dbReference type="Proteomes" id="UP001331761"/>
    </source>
</evidence>
<evidence type="ECO:0000313" key="3">
    <source>
        <dbReference type="EMBL" id="KAK5979152.1"/>
    </source>
</evidence>
<accession>A0AAN8FR55</accession>
<reference evidence="3 4" key="1">
    <citation type="submission" date="2019-10" db="EMBL/GenBank/DDBJ databases">
        <title>Assembly and Annotation for the nematode Trichostrongylus colubriformis.</title>
        <authorList>
            <person name="Martin J."/>
        </authorList>
    </citation>
    <scope>NUCLEOTIDE SEQUENCE [LARGE SCALE GENOMIC DNA]</scope>
    <source>
        <strain evidence="3">G859</strain>
        <tissue evidence="3">Whole worm</tissue>
    </source>
</reference>
<dbReference type="AlphaFoldDB" id="A0AAN8FR55"/>
<evidence type="ECO:0000259" key="2">
    <source>
        <dbReference type="Pfam" id="PF18701"/>
    </source>
</evidence>
<comment type="caution">
    <text evidence="3">The sequence shown here is derived from an EMBL/GenBank/DDBJ whole genome shotgun (WGS) entry which is preliminary data.</text>
</comment>
<dbReference type="EMBL" id="WIXE01008625">
    <property type="protein sequence ID" value="KAK5979152.1"/>
    <property type="molecule type" value="Genomic_DNA"/>
</dbReference>
<name>A0AAN8FR55_TRICO</name>
<protein>
    <recommendedName>
        <fullName evidence="2">DUF5641 domain-containing protein</fullName>
    </recommendedName>
</protein>
<dbReference type="Pfam" id="PF18701">
    <property type="entry name" value="DUF5641"/>
    <property type="match status" value="1"/>
</dbReference>
<gene>
    <name evidence="3" type="ORF">GCK32_009371</name>
</gene>
<feature type="domain" description="DUF5641" evidence="2">
    <location>
        <begin position="140"/>
        <end position="210"/>
    </location>
</feature>
<proteinExistence type="predicted"/>
<sequence length="218" mass="25558">MEKQHVDVHLGYVDTKSNPADCATRGPTSLELVNHIWWKGHTLQEIRNGDFVSTLFEIPKEDGEDEPTDCTTMLVKSSPYEEMQFQNLMETSRYNSNFKRDMDLPPQSRDDAEAEKDDESYPVPKEKARLQNQVEASKALQTSQALTEKYWSIWKQSYLTALKENHRRHLNQKQRCAKVPRIGEIVLLSEPCQKRFKWEMARILKLIPSSVERYVKWK</sequence>
<feature type="compositionally biased region" description="Basic and acidic residues" evidence="1">
    <location>
        <begin position="98"/>
        <end position="111"/>
    </location>
</feature>
<organism evidence="3 4">
    <name type="scientific">Trichostrongylus colubriformis</name>
    <name type="common">Black scour worm</name>
    <dbReference type="NCBI Taxonomy" id="6319"/>
    <lineage>
        <taxon>Eukaryota</taxon>
        <taxon>Metazoa</taxon>
        <taxon>Ecdysozoa</taxon>
        <taxon>Nematoda</taxon>
        <taxon>Chromadorea</taxon>
        <taxon>Rhabditida</taxon>
        <taxon>Rhabditina</taxon>
        <taxon>Rhabditomorpha</taxon>
        <taxon>Strongyloidea</taxon>
        <taxon>Trichostrongylidae</taxon>
        <taxon>Trichostrongylus</taxon>
    </lineage>
</organism>
<dbReference type="PANTHER" id="PTHR47331">
    <property type="entry name" value="PHD-TYPE DOMAIN-CONTAINING PROTEIN"/>
    <property type="match status" value="1"/>
</dbReference>
<feature type="region of interest" description="Disordered" evidence="1">
    <location>
        <begin position="97"/>
        <end position="132"/>
    </location>
</feature>
<dbReference type="InterPro" id="IPR040676">
    <property type="entry name" value="DUF5641"/>
</dbReference>
<dbReference type="Proteomes" id="UP001331761">
    <property type="component" value="Unassembled WGS sequence"/>
</dbReference>
<keyword evidence="4" id="KW-1185">Reference proteome</keyword>